<evidence type="ECO:0000256" key="4">
    <source>
        <dbReference type="ARBA" id="ARBA00022552"/>
    </source>
</evidence>
<comment type="subunit">
    <text evidence="9">Associates with 90S and pre-40S pre-ribosomal particles.</text>
</comment>
<protein>
    <recommendedName>
        <fullName evidence="9">rRNA biogenesis protein RRP36</fullName>
    </recommendedName>
</protein>
<name>A0A1Y1V4N6_9FUNG</name>
<evidence type="ECO:0000256" key="5">
    <source>
        <dbReference type="ARBA" id="ARBA00023054"/>
    </source>
</evidence>
<feature type="non-terminal residue" evidence="11">
    <location>
        <position position="302"/>
    </location>
</feature>
<gene>
    <name evidence="11" type="ORF">BCR36DRAFT_585572</name>
</gene>
<evidence type="ECO:0000256" key="6">
    <source>
        <dbReference type="ARBA" id="ARBA00023242"/>
    </source>
</evidence>
<evidence type="ECO:0000256" key="7">
    <source>
        <dbReference type="ARBA" id="ARBA00023274"/>
    </source>
</evidence>
<dbReference type="AlphaFoldDB" id="A0A1Y1V4N6"/>
<dbReference type="PANTHER" id="PTHR21738">
    <property type="entry name" value="RIBOSOMAL RNA PROCESSING PROTEIN 36 HOMOLOG"/>
    <property type="match status" value="1"/>
</dbReference>
<comment type="subcellular location">
    <subcellularLocation>
        <location evidence="1 9">Nucleus</location>
        <location evidence="1 9">Nucleolus</location>
    </subcellularLocation>
</comment>
<organism evidence="11 12">
    <name type="scientific">Piromyces finnis</name>
    <dbReference type="NCBI Taxonomy" id="1754191"/>
    <lineage>
        <taxon>Eukaryota</taxon>
        <taxon>Fungi</taxon>
        <taxon>Fungi incertae sedis</taxon>
        <taxon>Chytridiomycota</taxon>
        <taxon>Chytridiomycota incertae sedis</taxon>
        <taxon>Neocallimastigomycetes</taxon>
        <taxon>Neocallimastigales</taxon>
        <taxon>Neocallimastigaceae</taxon>
        <taxon>Piromyces</taxon>
    </lineage>
</organism>
<keyword evidence="12" id="KW-1185">Reference proteome</keyword>
<feature type="region of interest" description="Disordered" evidence="10">
    <location>
        <begin position="1"/>
        <end position="61"/>
    </location>
</feature>
<dbReference type="Pfam" id="PF06102">
    <property type="entry name" value="RRP36"/>
    <property type="match status" value="1"/>
</dbReference>
<dbReference type="PANTHER" id="PTHR21738:SF0">
    <property type="entry name" value="RIBOSOMAL RNA PROCESSING PROTEIN 36 HOMOLOG"/>
    <property type="match status" value="1"/>
</dbReference>
<evidence type="ECO:0000313" key="12">
    <source>
        <dbReference type="Proteomes" id="UP000193719"/>
    </source>
</evidence>
<dbReference type="GO" id="GO:0005730">
    <property type="term" value="C:nucleolus"/>
    <property type="evidence" value="ECO:0007669"/>
    <property type="project" value="UniProtKB-SubCell"/>
</dbReference>
<feature type="region of interest" description="Disordered" evidence="10">
    <location>
        <begin position="278"/>
        <end position="302"/>
    </location>
</feature>
<feature type="compositionally biased region" description="Acidic residues" evidence="10">
    <location>
        <begin position="7"/>
        <end position="58"/>
    </location>
</feature>
<evidence type="ECO:0000256" key="8">
    <source>
        <dbReference type="ARBA" id="ARBA00025053"/>
    </source>
</evidence>
<comment type="similarity">
    <text evidence="2 9">Belongs to the RRP36 family.</text>
</comment>
<sequence>MKKQYQEEEEEFEEEFDSQEEYDDSEEEIVETEDDEGEEDYDSEKEIIEGDSDDEENDNRDQQIEQLEKELSKIPFSQIAKIQQKMGMKEFNKTFSKTSNKSNIIKDETISKAKESLKLLRQKRGPQVIKKRENKNRPMEISSKKPVSRYREVVEIKKKKARDPRFDNLSGKYNEDLFKKSYKFLAEMEENEMNMIQDKIKKTKNSIEKEKLMRVYQSLKSKKQTEKERERRQSIKREWRKKEIQRVKEGKKPFYLKKADLKRMELIDKYKNTKSKSIDKILEKRRKKNASKEHKLMPRKRD</sequence>
<evidence type="ECO:0000256" key="1">
    <source>
        <dbReference type="ARBA" id="ARBA00004604"/>
    </source>
</evidence>
<dbReference type="Proteomes" id="UP000193719">
    <property type="component" value="Unassembled WGS sequence"/>
</dbReference>
<dbReference type="GO" id="GO:0000462">
    <property type="term" value="P:maturation of SSU-rRNA from tricistronic rRNA transcript (SSU-rRNA, 5.8S rRNA, LSU-rRNA)"/>
    <property type="evidence" value="ECO:0007669"/>
    <property type="project" value="TreeGrafter"/>
</dbReference>
<dbReference type="STRING" id="1754191.A0A1Y1V4N6"/>
<evidence type="ECO:0000256" key="2">
    <source>
        <dbReference type="ARBA" id="ARBA00009418"/>
    </source>
</evidence>
<evidence type="ECO:0000256" key="3">
    <source>
        <dbReference type="ARBA" id="ARBA00022517"/>
    </source>
</evidence>
<reference evidence="11 12" key="2">
    <citation type="submission" date="2016-08" db="EMBL/GenBank/DDBJ databases">
        <title>Pervasive Adenine N6-methylation of Active Genes in Fungi.</title>
        <authorList>
            <consortium name="DOE Joint Genome Institute"/>
            <person name="Mondo S.J."/>
            <person name="Dannebaum R.O."/>
            <person name="Kuo R.C."/>
            <person name="Labutti K."/>
            <person name="Haridas S."/>
            <person name="Kuo A."/>
            <person name="Salamov A."/>
            <person name="Ahrendt S.R."/>
            <person name="Lipzen A."/>
            <person name="Sullivan W."/>
            <person name="Andreopoulos W.B."/>
            <person name="Clum A."/>
            <person name="Lindquist E."/>
            <person name="Daum C."/>
            <person name="Ramamoorthy G.K."/>
            <person name="Gryganskyi A."/>
            <person name="Culley D."/>
            <person name="Magnuson J.K."/>
            <person name="James T.Y."/>
            <person name="O'Malley M.A."/>
            <person name="Stajich J.E."/>
            <person name="Spatafora J.W."/>
            <person name="Visel A."/>
            <person name="Grigoriev I.V."/>
        </authorList>
    </citation>
    <scope>NUCLEOTIDE SEQUENCE [LARGE SCALE GENOMIC DNA]</scope>
    <source>
        <strain evidence="12">finn</strain>
    </source>
</reference>
<comment type="caution">
    <text evidence="11">The sequence shown here is derived from an EMBL/GenBank/DDBJ whole genome shotgun (WGS) entry which is preliminary data.</text>
</comment>
<keyword evidence="5" id="KW-0175">Coiled coil</keyword>
<dbReference type="GO" id="GO:0030686">
    <property type="term" value="C:90S preribosome"/>
    <property type="evidence" value="ECO:0007669"/>
    <property type="project" value="TreeGrafter"/>
</dbReference>
<feature type="region of interest" description="Disordered" evidence="10">
    <location>
        <begin position="219"/>
        <end position="239"/>
    </location>
</feature>
<keyword evidence="3 9" id="KW-0690">Ribosome biogenesis</keyword>
<evidence type="ECO:0000256" key="9">
    <source>
        <dbReference type="RuleBase" id="RU368027"/>
    </source>
</evidence>
<accession>A0A1Y1V4N6</accession>
<keyword evidence="4 9" id="KW-0698">rRNA processing</keyword>
<keyword evidence="6 9" id="KW-0539">Nucleus</keyword>
<evidence type="ECO:0000313" key="11">
    <source>
        <dbReference type="EMBL" id="ORX45818.1"/>
    </source>
</evidence>
<proteinExistence type="inferred from homology"/>
<dbReference type="InterPro" id="IPR009292">
    <property type="entry name" value="RRP36"/>
</dbReference>
<comment type="function">
    <text evidence="8 9">Component of the 90S pre-ribosome involved in the maturation of rRNAs. Required for early cleavages of the pre-RNAs in the 40S ribosomal subunit maturation pathway.</text>
</comment>
<dbReference type="OrthoDB" id="448446at2759"/>
<reference evidence="11 12" key="1">
    <citation type="submission" date="2016-08" db="EMBL/GenBank/DDBJ databases">
        <title>Genomes of anaerobic fungi encode conserved fungal cellulosomes for biomass hydrolysis.</title>
        <authorList>
            <consortium name="DOE Joint Genome Institute"/>
            <person name="Haitjema C.H."/>
            <person name="Gilmore S.P."/>
            <person name="Henske J.K."/>
            <person name="Solomon K.V."/>
            <person name="De Groot R."/>
            <person name="Kuo A."/>
            <person name="Mondo S.J."/>
            <person name="Salamov A.A."/>
            <person name="Labutti K."/>
            <person name="Zhao Z."/>
            <person name="Chiniquy J."/>
            <person name="Barry K."/>
            <person name="Brewer H.M."/>
            <person name="Purvine S.O."/>
            <person name="Wright A.T."/>
            <person name="Boxma B."/>
            <person name="Van Alen T."/>
            <person name="Hackstein J.H."/>
            <person name="Baker S.E."/>
            <person name="Grigoriev I.V."/>
            <person name="O'Malley M.A."/>
        </authorList>
    </citation>
    <scope>NUCLEOTIDE SEQUENCE [LARGE SCALE GENOMIC DNA]</scope>
    <source>
        <strain evidence="12">finn</strain>
    </source>
</reference>
<evidence type="ECO:0000256" key="10">
    <source>
        <dbReference type="SAM" id="MobiDB-lite"/>
    </source>
</evidence>
<dbReference type="EMBL" id="MCFH01000038">
    <property type="protein sequence ID" value="ORX45818.1"/>
    <property type="molecule type" value="Genomic_DNA"/>
</dbReference>
<keyword evidence="7 9" id="KW-0687">Ribonucleoprotein</keyword>
<feature type="compositionally biased region" description="Basic and acidic residues" evidence="10">
    <location>
        <begin position="223"/>
        <end position="239"/>
    </location>
</feature>